<gene>
    <name evidence="21" type="ORF">chiPu_0017171</name>
</gene>
<keyword evidence="7 20" id="KW-0812">Transmembrane</keyword>
<comment type="caution">
    <text evidence="21">The sequence shown here is derived from an EMBL/GenBank/DDBJ whole genome shotgun (WGS) entry which is preliminary data.</text>
</comment>
<keyword evidence="22" id="KW-1185">Reference proteome</keyword>
<comment type="similarity">
    <text evidence="4">Belongs to the glycosyltransferase 29 family.</text>
</comment>
<comment type="catalytic activity">
    <reaction evidence="17">
        <text>3-O-[alpha-Neu5Ac-(2-&gt;3)-beta-D-Gal-(1-&gt;3)-alpha-D-GalNAc]-L-Thr-[protein] + CMP-N-acetyl-beta-neuraminate = a 3-O-{alpha-Neu5Ac-(2-&gt;3)-beta-D-Gal-(1-&gt;3)-[alpha-Neu5Ac-(2-&gt;6)]-alpha-D-GalNAc}-L-threonyl-[protein] + CMP + H(+)</text>
        <dbReference type="Rhea" id="RHEA:65284"/>
        <dbReference type="Rhea" id="RHEA-COMP:16762"/>
        <dbReference type="Rhea" id="RHEA-COMP:16763"/>
        <dbReference type="ChEBI" id="CHEBI:15378"/>
        <dbReference type="ChEBI" id="CHEBI:57812"/>
        <dbReference type="ChEBI" id="CHEBI:60377"/>
        <dbReference type="ChEBI" id="CHEBI:156396"/>
        <dbReference type="ChEBI" id="CHEBI:156398"/>
    </reaction>
    <physiologicalReaction direction="left-to-right" evidence="17">
        <dbReference type="Rhea" id="RHEA:65285"/>
    </physiologicalReaction>
</comment>
<evidence type="ECO:0000256" key="6">
    <source>
        <dbReference type="ARBA" id="ARBA00022679"/>
    </source>
</evidence>
<dbReference type="GO" id="GO:0047290">
    <property type="term" value="F:alpha-N-acetylneuraminyl-2,3-beta-galactosyl-1,3-N-acetyl-galactosaminide 6-alpha-sialyltransferase activity"/>
    <property type="evidence" value="ECO:0007669"/>
    <property type="project" value="UniProtKB-EC"/>
</dbReference>
<keyword evidence="10 20" id="KW-1133">Transmembrane helix</keyword>
<evidence type="ECO:0000256" key="18">
    <source>
        <dbReference type="ARBA" id="ARBA00053014"/>
    </source>
</evidence>
<dbReference type="GO" id="GO:0000139">
    <property type="term" value="C:Golgi membrane"/>
    <property type="evidence" value="ECO:0007669"/>
    <property type="project" value="UniProtKB-SubCell"/>
</dbReference>
<comment type="catalytic activity">
    <reaction evidence="16">
        <text>a ganglioside GM1b (d18:1(4E)) + CMP-N-acetyl-beta-neuraminate = a ganglioside GD1alpha (d18:1(4E)) + CMP + H(+)</text>
        <dbReference type="Rhea" id="RHEA:41968"/>
        <dbReference type="ChEBI" id="CHEBI:15378"/>
        <dbReference type="ChEBI" id="CHEBI:57812"/>
        <dbReference type="ChEBI" id="CHEBI:60377"/>
        <dbReference type="ChEBI" id="CHEBI:78568"/>
        <dbReference type="ChEBI" id="CHEBI:78569"/>
    </reaction>
    <physiologicalReaction direction="left-to-right" evidence="16">
        <dbReference type="Rhea" id="RHEA:41969"/>
    </physiologicalReaction>
</comment>
<dbReference type="InterPro" id="IPR038578">
    <property type="entry name" value="GT29-like_sf"/>
</dbReference>
<dbReference type="FunFam" id="3.90.1480.20:FF:000008">
    <property type="entry name" value="ST6 N-acetylgalactosaminide alpha-2,6-sialyltransferase 3"/>
    <property type="match status" value="1"/>
</dbReference>
<evidence type="ECO:0000256" key="19">
    <source>
        <dbReference type="ARBA" id="ARBA00066955"/>
    </source>
</evidence>
<keyword evidence="14" id="KW-1015">Disulfide bond</keyword>
<evidence type="ECO:0000256" key="4">
    <source>
        <dbReference type="ARBA" id="ARBA00006003"/>
    </source>
</evidence>
<evidence type="ECO:0000256" key="11">
    <source>
        <dbReference type="ARBA" id="ARBA00023034"/>
    </source>
</evidence>
<keyword evidence="15" id="KW-0325">Glycoprotein</keyword>
<comment type="catalytic activity">
    <reaction evidence="18">
        <text>3-O-[alpha-Neu5Ac-(2-&gt;3)-beta-D-Gal-(1-&gt;3)-alpha-D-GalNAc]-L-Ser-[protein] + CMP-N-acetyl-beta-neuraminate = a 3-O-{alpha-Neu5Ac-(2-&gt;3)-beta-D-Gal-(1-&gt;3)-[alpha-Neu5Ac-(2-&gt;6)]-alpha-D-GalNAc}-L-seryl-[protein] + CMP + H(+)</text>
        <dbReference type="Rhea" id="RHEA:65280"/>
        <dbReference type="Rhea" id="RHEA-COMP:16760"/>
        <dbReference type="Rhea" id="RHEA-COMP:16761"/>
        <dbReference type="ChEBI" id="CHEBI:15378"/>
        <dbReference type="ChEBI" id="CHEBI:57812"/>
        <dbReference type="ChEBI" id="CHEBI:60377"/>
        <dbReference type="ChEBI" id="CHEBI:156395"/>
        <dbReference type="ChEBI" id="CHEBI:156397"/>
    </reaction>
    <physiologicalReaction direction="left-to-right" evidence="18">
        <dbReference type="Rhea" id="RHEA:65281"/>
    </physiologicalReaction>
</comment>
<dbReference type="PANTHER" id="PTHR45906">
    <property type="entry name" value="ALPHA-N-ACETYL-NEURAMINYL-2,3-BETA-GALACTOSYL-1, 3-N-ACETYL-GALACTOSAMINIDE ALPHA-2,6-SIALYLTRANSFERASE-LIKE"/>
    <property type="match status" value="1"/>
</dbReference>
<dbReference type="InterPro" id="IPR001675">
    <property type="entry name" value="Glyco_trans_29"/>
</dbReference>
<dbReference type="OMA" id="DECTEYH"/>
<keyword evidence="13 20" id="KW-0472">Membrane</keyword>
<evidence type="ECO:0000256" key="17">
    <source>
        <dbReference type="ARBA" id="ARBA00050681"/>
    </source>
</evidence>
<keyword evidence="6" id="KW-0808">Transferase</keyword>
<evidence type="ECO:0000256" key="10">
    <source>
        <dbReference type="ARBA" id="ARBA00022989"/>
    </source>
</evidence>
<dbReference type="GO" id="GO:0009311">
    <property type="term" value="P:oligosaccharide metabolic process"/>
    <property type="evidence" value="ECO:0007669"/>
    <property type="project" value="TreeGrafter"/>
</dbReference>
<comment type="pathway">
    <text evidence="3">Glycolipid biosynthesis.</text>
</comment>
<evidence type="ECO:0000256" key="2">
    <source>
        <dbReference type="ARBA" id="ARBA00004922"/>
    </source>
</evidence>
<dbReference type="GO" id="GO:0001574">
    <property type="term" value="P:ganglioside biosynthetic process"/>
    <property type="evidence" value="ECO:0007669"/>
    <property type="project" value="TreeGrafter"/>
</dbReference>
<evidence type="ECO:0000256" key="12">
    <source>
        <dbReference type="ARBA" id="ARBA00023098"/>
    </source>
</evidence>
<evidence type="ECO:0000256" key="3">
    <source>
        <dbReference type="ARBA" id="ARBA00004934"/>
    </source>
</evidence>
<dbReference type="Proteomes" id="UP000287033">
    <property type="component" value="Unassembled WGS sequence"/>
</dbReference>
<keyword evidence="8" id="KW-0735">Signal-anchor</keyword>
<protein>
    <recommendedName>
        <fullName evidence="19">alpha-N-acetylneuraminyl-2,3-beta-galactosyl-1,3-N-acetylgalactosaminide6-alpha-sialyltransferase</fullName>
        <ecNumber evidence="19">2.4.3.7</ecNumber>
    </recommendedName>
</protein>
<dbReference type="STRING" id="137246.A0A401T7K5"/>
<comment type="subcellular location">
    <subcellularLocation>
        <location evidence="1">Golgi apparatus membrane</location>
        <topology evidence="1">Single-pass type II membrane protein</topology>
    </subcellularLocation>
</comment>
<dbReference type="EC" id="2.4.3.7" evidence="19"/>
<accession>A0A401T7K5</accession>
<dbReference type="Gene3D" id="3.90.1480.20">
    <property type="entry name" value="Glycosyl transferase family 29"/>
    <property type="match status" value="1"/>
</dbReference>
<evidence type="ECO:0000256" key="20">
    <source>
        <dbReference type="SAM" id="Phobius"/>
    </source>
</evidence>
<evidence type="ECO:0000256" key="8">
    <source>
        <dbReference type="ARBA" id="ARBA00022968"/>
    </source>
</evidence>
<keyword evidence="12" id="KW-0443">Lipid metabolism</keyword>
<evidence type="ECO:0000256" key="13">
    <source>
        <dbReference type="ARBA" id="ARBA00023136"/>
    </source>
</evidence>
<dbReference type="GO" id="GO:0001665">
    <property type="term" value="F:alpha-N-acetylgalactosaminide alpha-2,6-sialyltransferase activity"/>
    <property type="evidence" value="ECO:0007669"/>
    <property type="project" value="TreeGrafter"/>
</dbReference>
<feature type="transmembrane region" description="Helical" evidence="20">
    <location>
        <begin position="9"/>
        <end position="30"/>
    </location>
</feature>
<evidence type="ECO:0000256" key="16">
    <source>
        <dbReference type="ARBA" id="ARBA00043744"/>
    </source>
</evidence>
<organism evidence="21 22">
    <name type="scientific">Chiloscyllium punctatum</name>
    <name type="common">Brownbanded bambooshark</name>
    <name type="synonym">Hemiscyllium punctatum</name>
    <dbReference type="NCBI Taxonomy" id="137246"/>
    <lineage>
        <taxon>Eukaryota</taxon>
        <taxon>Metazoa</taxon>
        <taxon>Chordata</taxon>
        <taxon>Craniata</taxon>
        <taxon>Vertebrata</taxon>
        <taxon>Chondrichthyes</taxon>
        <taxon>Elasmobranchii</taxon>
        <taxon>Galeomorphii</taxon>
        <taxon>Galeoidea</taxon>
        <taxon>Orectolobiformes</taxon>
        <taxon>Hemiscylliidae</taxon>
        <taxon>Chiloscyllium</taxon>
    </lineage>
</organism>
<evidence type="ECO:0000313" key="22">
    <source>
        <dbReference type="Proteomes" id="UP000287033"/>
    </source>
</evidence>
<dbReference type="OrthoDB" id="10264956at2759"/>
<keyword evidence="9" id="KW-0730">Sialic acid</keyword>
<dbReference type="Pfam" id="PF00777">
    <property type="entry name" value="Glyco_transf_29"/>
    <property type="match status" value="1"/>
</dbReference>
<keyword evidence="5" id="KW-0328">Glycosyltransferase</keyword>
<evidence type="ECO:0000256" key="14">
    <source>
        <dbReference type="ARBA" id="ARBA00023157"/>
    </source>
</evidence>
<proteinExistence type="inferred from homology"/>
<evidence type="ECO:0000256" key="7">
    <source>
        <dbReference type="ARBA" id="ARBA00022692"/>
    </source>
</evidence>
<evidence type="ECO:0000256" key="15">
    <source>
        <dbReference type="ARBA" id="ARBA00023180"/>
    </source>
</evidence>
<comment type="pathway">
    <text evidence="2">Protein modification; protein glycosylation.</text>
</comment>
<sequence>MSRFDKWKLIFFVVGLILVVPLFVMVVQYIHSNPSLLLPPYLGQGGIFNRTRVFSHPRESPQLHDLSGYISITTLQPLRLHCDLCSIVSSSGQMLGQRAGSLIDRSACVWRMNNAPTAGFETDVGTRTTIRVVSHTSVPLLTQRQQHYFEEANGTIYVIWGPYRNMRQDGKGGTYNALRQIARSYPHAKIYLTTEERMNYCDKVFQQETGKDRMQSGTYLSTGWFTLLLAMDVCQKIHIFGMINDTYCRAEGRKKVPYHYYEAGSQDECEKYAIHENALRGGHRFITEKAVFAKWAKTHNITFSHPASIYPESGS</sequence>
<evidence type="ECO:0000256" key="5">
    <source>
        <dbReference type="ARBA" id="ARBA00022676"/>
    </source>
</evidence>
<dbReference type="PANTHER" id="PTHR45906:SF2">
    <property type="entry name" value="ALPHA-N-ACETYLGALACTOSAMINIDE ALPHA-2,6-SIALYLTRANSFERASE 3"/>
    <property type="match status" value="1"/>
</dbReference>
<reference evidence="21 22" key="1">
    <citation type="journal article" date="2018" name="Nat. Ecol. Evol.">
        <title>Shark genomes provide insights into elasmobranch evolution and the origin of vertebrates.</title>
        <authorList>
            <person name="Hara Y"/>
            <person name="Yamaguchi K"/>
            <person name="Onimaru K"/>
            <person name="Kadota M"/>
            <person name="Koyanagi M"/>
            <person name="Keeley SD"/>
            <person name="Tatsumi K"/>
            <person name="Tanaka K"/>
            <person name="Motone F"/>
            <person name="Kageyama Y"/>
            <person name="Nozu R"/>
            <person name="Adachi N"/>
            <person name="Nishimura O"/>
            <person name="Nakagawa R"/>
            <person name="Tanegashima C"/>
            <person name="Kiyatake I"/>
            <person name="Matsumoto R"/>
            <person name="Murakumo K"/>
            <person name="Nishida K"/>
            <person name="Terakita A"/>
            <person name="Kuratani S"/>
            <person name="Sato K"/>
            <person name="Hyodo S Kuraku.S."/>
        </authorList>
    </citation>
    <scope>NUCLEOTIDE SEQUENCE [LARGE SCALE GENOMIC DNA]</scope>
</reference>
<dbReference type="EMBL" id="BEZZ01001224">
    <property type="protein sequence ID" value="GCC38656.1"/>
    <property type="molecule type" value="Genomic_DNA"/>
</dbReference>
<evidence type="ECO:0000256" key="9">
    <source>
        <dbReference type="ARBA" id="ARBA00022981"/>
    </source>
</evidence>
<evidence type="ECO:0000256" key="1">
    <source>
        <dbReference type="ARBA" id="ARBA00004323"/>
    </source>
</evidence>
<dbReference type="AlphaFoldDB" id="A0A401T7K5"/>
<name>A0A401T7K5_CHIPU</name>
<evidence type="ECO:0000313" key="21">
    <source>
        <dbReference type="EMBL" id="GCC38656.1"/>
    </source>
</evidence>
<keyword evidence="11" id="KW-0333">Golgi apparatus</keyword>